<dbReference type="AlphaFoldDB" id="A0A021VQS4"/>
<feature type="compositionally biased region" description="Basic and acidic residues" evidence="1">
    <location>
        <begin position="1"/>
        <end position="11"/>
    </location>
</feature>
<evidence type="ECO:0000313" key="4">
    <source>
        <dbReference type="Proteomes" id="UP000019753"/>
    </source>
</evidence>
<evidence type="ECO:0000256" key="2">
    <source>
        <dbReference type="SAM" id="Phobius"/>
    </source>
</evidence>
<keyword evidence="2" id="KW-0472">Membrane</keyword>
<keyword evidence="2" id="KW-1133">Transmembrane helix</keyword>
<feature type="transmembrane region" description="Helical" evidence="2">
    <location>
        <begin position="105"/>
        <end position="123"/>
    </location>
</feature>
<dbReference type="Proteomes" id="UP000019753">
    <property type="component" value="Unassembled WGS sequence"/>
</dbReference>
<reference evidence="3 4" key="1">
    <citation type="submission" date="2014-01" db="EMBL/GenBank/DDBJ databases">
        <title>Actinotalea ferrariae CF5-4.</title>
        <authorList>
            <person name="Chen F."/>
            <person name="Li Y."/>
            <person name="Wang G."/>
        </authorList>
    </citation>
    <scope>NUCLEOTIDE SEQUENCE [LARGE SCALE GENOMIC DNA]</scope>
    <source>
        <strain evidence="3 4">CF5-4</strain>
    </source>
</reference>
<feature type="transmembrane region" description="Helical" evidence="2">
    <location>
        <begin position="129"/>
        <end position="149"/>
    </location>
</feature>
<dbReference type="OrthoDB" id="5148809at2"/>
<gene>
    <name evidence="3" type="ORF">N866_19945</name>
</gene>
<name>A0A021VQS4_9CELL</name>
<sequence length="170" mass="17818">MAESSHPRPADADAEDASGPPARPEPTVRDEPVRKVFRQALRDMLVLVGALAAVATPVAAWLVEPTSAGAWGALLGVAVALVFSGSTVLAMLLTARSSITAASGALVGSWLLKTLLLIIAFSLLRDEDFYHRGVFAVVVIIGVLGSVLLDYRAVTGGRIPYADTSTRPRV</sequence>
<feature type="region of interest" description="Disordered" evidence="1">
    <location>
        <begin position="1"/>
        <end position="30"/>
    </location>
</feature>
<feature type="transmembrane region" description="Helical" evidence="2">
    <location>
        <begin position="44"/>
        <end position="63"/>
    </location>
</feature>
<comment type="caution">
    <text evidence="3">The sequence shown here is derived from an EMBL/GenBank/DDBJ whole genome shotgun (WGS) entry which is preliminary data.</text>
</comment>
<keyword evidence="2" id="KW-0812">Transmembrane</keyword>
<keyword evidence="4" id="KW-1185">Reference proteome</keyword>
<accession>A0A021VQS4</accession>
<dbReference type="EMBL" id="AXCW01000086">
    <property type="protein sequence ID" value="EYR63554.1"/>
    <property type="molecule type" value="Genomic_DNA"/>
</dbReference>
<proteinExistence type="predicted"/>
<dbReference type="RefSeq" id="WP_034225666.1">
    <property type="nucleotide sequence ID" value="NZ_AXCW01000086.1"/>
</dbReference>
<feature type="transmembrane region" description="Helical" evidence="2">
    <location>
        <begin position="69"/>
        <end position="93"/>
    </location>
</feature>
<evidence type="ECO:0000256" key="1">
    <source>
        <dbReference type="SAM" id="MobiDB-lite"/>
    </source>
</evidence>
<evidence type="ECO:0000313" key="3">
    <source>
        <dbReference type="EMBL" id="EYR63554.1"/>
    </source>
</evidence>
<protein>
    <submittedName>
        <fullName evidence="3">Membrane protein</fullName>
    </submittedName>
</protein>
<organism evidence="3 4">
    <name type="scientific">Actinotalea ferrariae CF5-4</name>
    <dbReference type="NCBI Taxonomy" id="948458"/>
    <lineage>
        <taxon>Bacteria</taxon>
        <taxon>Bacillati</taxon>
        <taxon>Actinomycetota</taxon>
        <taxon>Actinomycetes</taxon>
        <taxon>Micrococcales</taxon>
        <taxon>Cellulomonadaceae</taxon>
        <taxon>Actinotalea</taxon>
    </lineage>
</organism>